<accession>A0ABV0QAP7</accession>
<evidence type="ECO:0000313" key="3">
    <source>
        <dbReference type="Proteomes" id="UP001434883"/>
    </source>
</evidence>
<feature type="non-terminal residue" evidence="2">
    <location>
        <position position="1"/>
    </location>
</feature>
<evidence type="ECO:0000256" key="1">
    <source>
        <dbReference type="SAM" id="MobiDB-lite"/>
    </source>
</evidence>
<feature type="region of interest" description="Disordered" evidence="1">
    <location>
        <begin position="64"/>
        <end position="87"/>
    </location>
</feature>
<protein>
    <submittedName>
        <fullName evidence="2">Uncharacterized protein</fullName>
    </submittedName>
</protein>
<proteinExistence type="predicted"/>
<reference evidence="2 3" key="1">
    <citation type="submission" date="2021-06" db="EMBL/GenBank/DDBJ databases">
        <authorList>
            <person name="Palmer J.M."/>
        </authorList>
    </citation>
    <scope>NUCLEOTIDE SEQUENCE [LARGE SCALE GENOMIC DNA]</scope>
    <source>
        <strain evidence="2 3">XC_2019</strain>
        <tissue evidence="2">Muscle</tissue>
    </source>
</reference>
<dbReference type="EMBL" id="JAHRIN010004135">
    <property type="protein sequence ID" value="MEQ2192904.1"/>
    <property type="molecule type" value="Genomic_DNA"/>
</dbReference>
<keyword evidence="3" id="KW-1185">Reference proteome</keyword>
<feature type="compositionally biased region" description="Low complexity" evidence="1">
    <location>
        <begin position="39"/>
        <end position="49"/>
    </location>
</feature>
<organism evidence="2 3">
    <name type="scientific">Xenoophorus captivus</name>
    <dbReference type="NCBI Taxonomy" id="1517983"/>
    <lineage>
        <taxon>Eukaryota</taxon>
        <taxon>Metazoa</taxon>
        <taxon>Chordata</taxon>
        <taxon>Craniata</taxon>
        <taxon>Vertebrata</taxon>
        <taxon>Euteleostomi</taxon>
        <taxon>Actinopterygii</taxon>
        <taxon>Neopterygii</taxon>
        <taxon>Teleostei</taxon>
        <taxon>Neoteleostei</taxon>
        <taxon>Acanthomorphata</taxon>
        <taxon>Ovalentaria</taxon>
        <taxon>Atherinomorphae</taxon>
        <taxon>Cyprinodontiformes</taxon>
        <taxon>Goodeidae</taxon>
        <taxon>Xenoophorus</taxon>
    </lineage>
</organism>
<sequence>GYHVSLKSTQGPIDVFLCPEDSSGVCSPVTGGSPPSHVQPPTQTAEQPQPRTCTAALEVGLSPASTSSTVTAASQQEASPLVLGGDTGEYSHPEIKLAFI</sequence>
<comment type="caution">
    <text evidence="2">The sequence shown here is derived from an EMBL/GenBank/DDBJ whole genome shotgun (WGS) entry which is preliminary data.</text>
</comment>
<feature type="compositionally biased region" description="Low complexity" evidence="1">
    <location>
        <begin position="64"/>
        <end position="79"/>
    </location>
</feature>
<name>A0ABV0QAP7_9TELE</name>
<dbReference type="Proteomes" id="UP001434883">
    <property type="component" value="Unassembled WGS sequence"/>
</dbReference>
<gene>
    <name evidence="2" type="ORF">XENOCAPTIV_019500</name>
</gene>
<evidence type="ECO:0000313" key="2">
    <source>
        <dbReference type="EMBL" id="MEQ2192904.1"/>
    </source>
</evidence>
<feature type="region of interest" description="Disordered" evidence="1">
    <location>
        <begin position="24"/>
        <end position="49"/>
    </location>
</feature>